<evidence type="ECO:0000256" key="12">
    <source>
        <dbReference type="PIRSR" id="PIRSR603739-50"/>
    </source>
</evidence>
<evidence type="ECO:0000256" key="2">
    <source>
        <dbReference type="ARBA" id="ARBA00001966"/>
    </source>
</evidence>
<dbReference type="SUPFAM" id="SSF102114">
    <property type="entry name" value="Radical SAM enzymes"/>
    <property type="match status" value="1"/>
</dbReference>
<dbReference type="PANTHER" id="PTHR30538">
    <property type="entry name" value="LYSINE 2,3-AMINOMUTASE-RELATED"/>
    <property type="match status" value="1"/>
</dbReference>
<dbReference type="HOGENOM" id="CLU_032161_0_0_7"/>
<comment type="cofactor">
    <cofactor evidence="2">
        <name>[4Fe-4S] cluster</name>
        <dbReference type="ChEBI" id="CHEBI:49883"/>
    </cofactor>
</comment>
<dbReference type="PROSITE" id="PS51918">
    <property type="entry name" value="RADICAL_SAM"/>
    <property type="match status" value="1"/>
</dbReference>
<dbReference type="Proteomes" id="UP000008080">
    <property type="component" value="Chromosome"/>
</dbReference>
<dbReference type="NCBIfam" id="TIGR00238">
    <property type="entry name" value="KamA family radical SAM protein"/>
    <property type="match status" value="1"/>
</dbReference>
<keyword evidence="4 11" id="KW-0004">4Fe-4S</keyword>
<dbReference type="Gene3D" id="6.10.140.1170">
    <property type="match status" value="1"/>
</dbReference>
<keyword evidence="9 11" id="KW-0411">Iron-sulfur</keyword>
<dbReference type="InterPro" id="IPR003739">
    <property type="entry name" value="Lys_aminomutase/Glu_NH3_mut"/>
</dbReference>
<dbReference type="GO" id="GO:0046872">
    <property type="term" value="F:metal ion binding"/>
    <property type="evidence" value="ECO:0007669"/>
    <property type="project" value="UniProtKB-KW"/>
</dbReference>
<keyword evidence="10 14" id="KW-0413">Isomerase</keyword>
<feature type="binding site" evidence="11">
    <location>
        <position position="159"/>
    </location>
    <ligand>
        <name>[4Fe-4S] cluster</name>
        <dbReference type="ChEBI" id="CHEBI:49883"/>
        <note>4Fe-4S-S-AdoMet</note>
    </ligand>
</feature>
<dbReference type="PIRSF" id="PIRSF004911">
    <property type="entry name" value="DUF160"/>
    <property type="match status" value="1"/>
</dbReference>
<feature type="binding site" evidence="11">
    <location>
        <position position="155"/>
    </location>
    <ligand>
        <name>[4Fe-4S] cluster</name>
        <dbReference type="ChEBI" id="CHEBI:49883"/>
        <note>4Fe-4S-S-AdoMet</note>
    </ligand>
</feature>
<dbReference type="InterPro" id="IPR013785">
    <property type="entry name" value="Aldolase_TIM"/>
</dbReference>
<evidence type="ECO:0000313" key="15">
    <source>
        <dbReference type="Proteomes" id="UP000008080"/>
    </source>
</evidence>
<evidence type="ECO:0000256" key="7">
    <source>
        <dbReference type="ARBA" id="ARBA00022898"/>
    </source>
</evidence>
<dbReference type="Pfam" id="PF04055">
    <property type="entry name" value="Radical_SAM"/>
    <property type="match status" value="1"/>
</dbReference>
<feature type="binding site" evidence="11">
    <location>
        <position position="162"/>
    </location>
    <ligand>
        <name>[4Fe-4S] cluster</name>
        <dbReference type="ChEBI" id="CHEBI:49883"/>
        <note>4Fe-4S-S-AdoMet</note>
    </ligand>
</feature>
<dbReference type="AlphaFoldDB" id="Q6MI32"/>
<evidence type="ECO:0000256" key="3">
    <source>
        <dbReference type="ARBA" id="ARBA00008703"/>
    </source>
</evidence>
<dbReference type="eggNOG" id="COG1509">
    <property type="taxonomic scope" value="Bacteria"/>
</dbReference>
<evidence type="ECO:0000256" key="9">
    <source>
        <dbReference type="ARBA" id="ARBA00023014"/>
    </source>
</evidence>
<evidence type="ECO:0000256" key="10">
    <source>
        <dbReference type="ARBA" id="ARBA00023235"/>
    </source>
</evidence>
<evidence type="ECO:0000259" key="13">
    <source>
        <dbReference type="PROSITE" id="PS51918"/>
    </source>
</evidence>
<dbReference type="Gene3D" id="3.20.20.70">
    <property type="entry name" value="Aldolase class I"/>
    <property type="match status" value="1"/>
</dbReference>
<proteinExistence type="inferred from homology"/>
<sequence>MKKRPFRSLLEGKRALPLAKWATFLHKTAMKFHFPRSPRPEHIAESDWNNWTWQLRHSLKTQDDFAQHFELSADEKAAFVGGKELFNVRTTPYYASLAKGDAGQSIRQILMPHRFEIEEGDQQMLDPLGERQNKAAPRLIHRYSDRVLFLITDICSVYCRFCTRKHFTGQEQAFIRNEEYEQALSYIRSHTGIREVILSGGDPLTVSDKQLDRVLGDLRAIEHVEIIRIGSRMPVVCPMRVTEDLVQILKKHKPVFLMSHFNHPDELTAEAVEALERLVDNGVPVMNQMVLLNGINNHPALVQALNRRLLFLRVKPYYMFQCDPSLGTDHLRTSVEDSLEIQKELWGHLSGLAMPNLSLDIPNGGGKTYLVPNFEVGQEGRTRHYVGWDGVKAEYVSPAPEKIRKPDASMYEAEWAHLKNSKSVCISH</sequence>
<evidence type="ECO:0000256" key="6">
    <source>
        <dbReference type="ARBA" id="ARBA00022723"/>
    </source>
</evidence>
<dbReference type="SFLD" id="SFLDG01070">
    <property type="entry name" value="PLP-dependent"/>
    <property type="match status" value="1"/>
</dbReference>
<organism evidence="14 15">
    <name type="scientific">Bdellovibrio bacteriovorus (strain ATCC 15356 / DSM 50701 / NCIMB 9529 / HD100)</name>
    <dbReference type="NCBI Taxonomy" id="264462"/>
    <lineage>
        <taxon>Bacteria</taxon>
        <taxon>Pseudomonadati</taxon>
        <taxon>Bdellovibrionota</taxon>
        <taxon>Bdellovibrionia</taxon>
        <taxon>Bdellovibrionales</taxon>
        <taxon>Pseudobdellovibrionaceae</taxon>
        <taxon>Bdellovibrio</taxon>
    </lineage>
</organism>
<keyword evidence="7 12" id="KW-0663">Pyridoxal phosphate</keyword>
<dbReference type="EC" id="5.4.3.2" evidence="14"/>
<keyword evidence="5" id="KW-0949">S-adenosyl-L-methionine</keyword>
<dbReference type="EMBL" id="BX842655">
    <property type="protein sequence ID" value="CAE78150.1"/>
    <property type="molecule type" value="Genomic_DNA"/>
</dbReference>
<name>Q6MI32_BDEBA</name>
<dbReference type="PANTHER" id="PTHR30538:SF1">
    <property type="entry name" value="L-LYSINE 2,3-AMINOMUTASE"/>
    <property type="match status" value="1"/>
</dbReference>
<feature type="domain" description="Radical SAM core" evidence="13">
    <location>
        <begin position="141"/>
        <end position="367"/>
    </location>
</feature>
<evidence type="ECO:0000256" key="1">
    <source>
        <dbReference type="ARBA" id="ARBA00001933"/>
    </source>
</evidence>
<dbReference type="GO" id="GO:0050066">
    <property type="term" value="F:L-lysine 2,3-aminomutase activity"/>
    <property type="evidence" value="ECO:0007669"/>
    <property type="project" value="UniProtKB-EC"/>
</dbReference>
<evidence type="ECO:0000256" key="4">
    <source>
        <dbReference type="ARBA" id="ARBA00022485"/>
    </source>
</evidence>
<comment type="cofactor">
    <cofactor evidence="1 12">
        <name>pyridoxal 5'-phosphate</name>
        <dbReference type="ChEBI" id="CHEBI:597326"/>
    </cofactor>
</comment>
<dbReference type="InterPro" id="IPR007197">
    <property type="entry name" value="rSAM"/>
</dbReference>
<dbReference type="InterPro" id="IPR058240">
    <property type="entry name" value="rSAM_sf"/>
</dbReference>
<protein>
    <submittedName>
        <fullName evidence="14">Lysine 2,3-aminomutase</fullName>
        <ecNumber evidence="14">5.4.3.2</ecNumber>
    </submittedName>
</protein>
<dbReference type="CDD" id="cd01335">
    <property type="entry name" value="Radical_SAM"/>
    <property type="match status" value="1"/>
</dbReference>
<dbReference type="SFLD" id="SFLDS00029">
    <property type="entry name" value="Radical_SAM"/>
    <property type="match status" value="1"/>
</dbReference>
<keyword evidence="6 11" id="KW-0479">Metal-binding</keyword>
<gene>
    <name evidence="14" type="primary">kamA</name>
    <name evidence="14" type="ordered locus">Bd3344</name>
</gene>
<evidence type="ECO:0000256" key="11">
    <source>
        <dbReference type="PIRSR" id="PIRSR004911-1"/>
    </source>
</evidence>
<dbReference type="InterPro" id="IPR025895">
    <property type="entry name" value="LAM_C_dom"/>
</dbReference>
<feature type="modified residue" description="N6-(pyridoxal phosphate)lysine" evidence="12">
    <location>
        <position position="367"/>
    </location>
</feature>
<keyword evidence="15" id="KW-1185">Reference proteome</keyword>
<accession>Q6MI32</accession>
<dbReference type="Pfam" id="PF12544">
    <property type="entry name" value="LAM_C"/>
    <property type="match status" value="1"/>
</dbReference>
<dbReference type="STRING" id="264462.Bd3344"/>
<evidence type="ECO:0000256" key="8">
    <source>
        <dbReference type="ARBA" id="ARBA00023004"/>
    </source>
</evidence>
<keyword evidence="8" id="KW-0408">Iron</keyword>
<dbReference type="KEGG" id="bba:Bd3344"/>
<evidence type="ECO:0000313" key="14">
    <source>
        <dbReference type="EMBL" id="CAE78150.1"/>
    </source>
</evidence>
<reference evidence="14 15" key="1">
    <citation type="journal article" date="2004" name="Science">
        <title>A predator unmasked: life cycle of Bdellovibrio bacteriovorus from a genomic perspective.</title>
        <authorList>
            <person name="Rendulic S."/>
            <person name="Jagtap P."/>
            <person name="Rosinus A."/>
            <person name="Eppinger M."/>
            <person name="Baar C."/>
            <person name="Lanz C."/>
            <person name="Keller H."/>
            <person name="Lambert C."/>
            <person name="Evans K.J."/>
            <person name="Goesmann A."/>
            <person name="Meyer F."/>
            <person name="Sockett R.E."/>
            <person name="Schuster S.C."/>
        </authorList>
    </citation>
    <scope>NUCLEOTIDE SEQUENCE [LARGE SCALE GENOMIC DNA]</scope>
    <source>
        <strain evidence="15">ATCC 15356 / DSM 50701 / NCIMB 9529 / HD100</strain>
    </source>
</reference>
<evidence type="ECO:0000256" key="5">
    <source>
        <dbReference type="ARBA" id="ARBA00022691"/>
    </source>
</evidence>
<comment type="similarity">
    <text evidence="3">Belongs to the radical SAM superfamily. KamA family.</text>
</comment>
<dbReference type="GO" id="GO:0051539">
    <property type="term" value="F:4 iron, 4 sulfur cluster binding"/>
    <property type="evidence" value="ECO:0007669"/>
    <property type="project" value="UniProtKB-KW"/>
</dbReference>